<comment type="caution">
    <text evidence="5">The sequence shown here is derived from an EMBL/GenBank/DDBJ whole genome shotgun (WGS) entry which is preliminary data.</text>
</comment>
<proteinExistence type="predicted"/>
<dbReference type="PANTHER" id="PTHR42756:SF1">
    <property type="entry name" value="TRANSCRIPTIONAL REPRESSOR OF EMRAB OPERON"/>
    <property type="match status" value="1"/>
</dbReference>
<dbReference type="Proteomes" id="UP001527882">
    <property type="component" value="Unassembled WGS sequence"/>
</dbReference>
<evidence type="ECO:0000313" key="5">
    <source>
        <dbReference type="EMBL" id="MCZ8516445.1"/>
    </source>
</evidence>
<dbReference type="SMART" id="SM00347">
    <property type="entry name" value="HTH_MARR"/>
    <property type="match status" value="1"/>
</dbReference>
<dbReference type="PRINTS" id="PR00598">
    <property type="entry name" value="HTHMARR"/>
</dbReference>
<dbReference type="PROSITE" id="PS50995">
    <property type="entry name" value="HTH_MARR_2"/>
    <property type="match status" value="1"/>
</dbReference>
<evidence type="ECO:0000256" key="3">
    <source>
        <dbReference type="ARBA" id="ARBA00023163"/>
    </source>
</evidence>
<dbReference type="SUPFAM" id="SSF46785">
    <property type="entry name" value="Winged helix' DNA-binding domain"/>
    <property type="match status" value="1"/>
</dbReference>
<keyword evidence="6" id="KW-1185">Reference proteome</keyword>
<dbReference type="EMBL" id="JAQAGZ010000024">
    <property type="protein sequence ID" value="MCZ8516445.1"/>
    <property type="molecule type" value="Genomic_DNA"/>
</dbReference>
<dbReference type="Gene3D" id="1.10.10.10">
    <property type="entry name" value="Winged helix-like DNA-binding domain superfamily/Winged helix DNA-binding domain"/>
    <property type="match status" value="1"/>
</dbReference>
<organism evidence="5 6">
    <name type="scientific">Paenibacillus gyeongsangnamensis</name>
    <dbReference type="NCBI Taxonomy" id="3388067"/>
    <lineage>
        <taxon>Bacteria</taxon>
        <taxon>Bacillati</taxon>
        <taxon>Bacillota</taxon>
        <taxon>Bacilli</taxon>
        <taxon>Bacillales</taxon>
        <taxon>Paenibacillaceae</taxon>
        <taxon>Paenibacillus</taxon>
    </lineage>
</organism>
<keyword evidence="2" id="KW-0238">DNA-binding</keyword>
<name>A0ABT4QID6_9BACL</name>
<dbReference type="Pfam" id="PF01047">
    <property type="entry name" value="MarR"/>
    <property type="match status" value="1"/>
</dbReference>
<evidence type="ECO:0000256" key="2">
    <source>
        <dbReference type="ARBA" id="ARBA00023125"/>
    </source>
</evidence>
<dbReference type="RefSeq" id="WP_269884982.1">
    <property type="nucleotide sequence ID" value="NZ_JAQAGZ010000024.1"/>
</dbReference>
<gene>
    <name evidence="5" type="ORF">O9H85_29480</name>
</gene>
<sequence length="157" mass="18465">MDYSNEEIADQVEAMDRLTETFLRYKQKLLENMDKAYDFRLNPTKYHILKTIYKKQSCMVIDIARELQLSSGATTISLNQLEEDRLIVRLRSKEDRRTVKTTLTDKGRQVIEETMAARQRLFADLLEPLTGGEREQFFELIHKMSEQLARKIDSDSI</sequence>
<accession>A0ABT4QID6</accession>
<dbReference type="PANTHER" id="PTHR42756">
    <property type="entry name" value="TRANSCRIPTIONAL REGULATOR, MARR"/>
    <property type="match status" value="1"/>
</dbReference>
<evidence type="ECO:0000313" key="6">
    <source>
        <dbReference type="Proteomes" id="UP001527882"/>
    </source>
</evidence>
<evidence type="ECO:0000259" key="4">
    <source>
        <dbReference type="PROSITE" id="PS50995"/>
    </source>
</evidence>
<dbReference type="InterPro" id="IPR000835">
    <property type="entry name" value="HTH_MarR-typ"/>
</dbReference>
<dbReference type="InterPro" id="IPR036390">
    <property type="entry name" value="WH_DNA-bd_sf"/>
</dbReference>
<dbReference type="InterPro" id="IPR036388">
    <property type="entry name" value="WH-like_DNA-bd_sf"/>
</dbReference>
<reference evidence="5 6" key="1">
    <citation type="submission" date="2022-12" db="EMBL/GenBank/DDBJ databases">
        <title>Draft genome sequence of Paenibacillus sp. dW9.</title>
        <authorList>
            <person name="Choi E.-W."/>
            <person name="Kim D.-U."/>
        </authorList>
    </citation>
    <scope>NUCLEOTIDE SEQUENCE [LARGE SCALE GENOMIC DNA]</scope>
    <source>
        <strain evidence="6">dW9</strain>
    </source>
</reference>
<feature type="domain" description="HTH marR-type" evidence="4">
    <location>
        <begin position="15"/>
        <end position="146"/>
    </location>
</feature>
<keyword evidence="1" id="KW-0805">Transcription regulation</keyword>
<evidence type="ECO:0000256" key="1">
    <source>
        <dbReference type="ARBA" id="ARBA00023015"/>
    </source>
</evidence>
<protein>
    <submittedName>
        <fullName evidence="5">MarR family transcriptional regulator</fullName>
    </submittedName>
</protein>
<keyword evidence="3" id="KW-0804">Transcription</keyword>